<name>A0AAD1UK67_EUPCR</name>
<gene>
    <name evidence="8" type="ORF">ECRASSUSDP1_LOCUS10645</name>
</gene>
<evidence type="ECO:0000256" key="2">
    <source>
        <dbReference type="ARBA" id="ARBA00023015"/>
    </source>
</evidence>
<dbReference type="Gene3D" id="3.30.730.10">
    <property type="entry name" value="AP2/ERF domain"/>
    <property type="match status" value="1"/>
</dbReference>
<evidence type="ECO:0000256" key="5">
    <source>
        <dbReference type="ARBA" id="ARBA00023242"/>
    </source>
</evidence>
<comment type="caution">
    <text evidence="8">The sequence shown here is derived from an EMBL/GenBank/DDBJ whole genome shotgun (WGS) entry which is preliminary data.</text>
</comment>
<dbReference type="GO" id="GO:0003677">
    <property type="term" value="F:DNA binding"/>
    <property type="evidence" value="ECO:0007669"/>
    <property type="project" value="UniProtKB-KW"/>
</dbReference>
<evidence type="ECO:0000256" key="6">
    <source>
        <dbReference type="SAM" id="MobiDB-lite"/>
    </source>
</evidence>
<accession>A0AAD1UK67</accession>
<dbReference type="Proteomes" id="UP001295684">
    <property type="component" value="Unassembled WGS sequence"/>
</dbReference>
<evidence type="ECO:0000256" key="4">
    <source>
        <dbReference type="ARBA" id="ARBA00023163"/>
    </source>
</evidence>
<keyword evidence="3" id="KW-0238">DNA-binding</keyword>
<protein>
    <recommendedName>
        <fullName evidence="7">AP2/ERF domain-containing protein</fullName>
    </recommendedName>
</protein>
<reference evidence="8" key="1">
    <citation type="submission" date="2023-07" db="EMBL/GenBank/DDBJ databases">
        <authorList>
            <consortium name="AG Swart"/>
            <person name="Singh M."/>
            <person name="Singh A."/>
            <person name="Seah K."/>
            <person name="Emmerich C."/>
        </authorList>
    </citation>
    <scope>NUCLEOTIDE SEQUENCE</scope>
    <source>
        <strain evidence="8">DP1</strain>
    </source>
</reference>
<keyword evidence="5" id="KW-0539">Nucleus</keyword>
<dbReference type="GO" id="GO:0003700">
    <property type="term" value="F:DNA-binding transcription factor activity"/>
    <property type="evidence" value="ECO:0007669"/>
    <property type="project" value="InterPro"/>
</dbReference>
<feature type="compositionally biased region" description="Basic and acidic residues" evidence="6">
    <location>
        <begin position="97"/>
        <end position="107"/>
    </location>
</feature>
<dbReference type="GO" id="GO:0005634">
    <property type="term" value="C:nucleus"/>
    <property type="evidence" value="ECO:0007669"/>
    <property type="project" value="UniProtKB-SubCell"/>
</dbReference>
<evidence type="ECO:0000313" key="9">
    <source>
        <dbReference type="Proteomes" id="UP001295684"/>
    </source>
</evidence>
<keyword evidence="4" id="KW-0804">Transcription</keyword>
<keyword evidence="9" id="KW-1185">Reference proteome</keyword>
<feature type="domain" description="AP2/ERF" evidence="7">
    <location>
        <begin position="165"/>
        <end position="219"/>
    </location>
</feature>
<dbReference type="AlphaFoldDB" id="A0AAD1UK67"/>
<dbReference type="InterPro" id="IPR001471">
    <property type="entry name" value="AP2/ERF_dom"/>
</dbReference>
<dbReference type="EMBL" id="CAMPGE010010498">
    <property type="protein sequence ID" value="CAI2369346.1"/>
    <property type="molecule type" value="Genomic_DNA"/>
</dbReference>
<evidence type="ECO:0000313" key="8">
    <source>
        <dbReference type="EMBL" id="CAI2369346.1"/>
    </source>
</evidence>
<dbReference type="InterPro" id="IPR016177">
    <property type="entry name" value="DNA-bd_dom_sf"/>
</dbReference>
<dbReference type="PROSITE" id="PS51032">
    <property type="entry name" value="AP2_ERF"/>
    <property type="match status" value="1"/>
</dbReference>
<evidence type="ECO:0000256" key="1">
    <source>
        <dbReference type="ARBA" id="ARBA00004123"/>
    </source>
</evidence>
<evidence type="ECO:0000259" key="7">
    <source>
        <dbReference type="PROSITE" id="PS51032"/>
    </source>
</evidence>
<dbReference type="SUPFAM" id="SSF54171">
    <property type="entry name" value="DNA-binding domain"/>
    <property type="match status" value="1"/>
</dbReference>
<dbReference type="SMART" id="SM00380">
    <property type="entry name" value="AP2"/>
    <property type="match status" value="1"/>
</dbReference>
<evidence type="ECO:0000256" key="3">
    <source>
        <dbReference type="ARBA" id="ARBA00023125"/>
    </source>
</evidence>
<comment type="subcellular location">
    <subcellularLocation>
        <location evidence="1">Nucleus</location>
    </subcellularLocation>
</comment>
<feature type="region of interest" description="Disordered" evidence="6">
    <location>
        <begin position="88"/>
        <end position="107"/>
    </location>
</feature>
<proteinExistence type="predicted"/>
<organism evidence="8 9">
    <name type="scientific">Euplotes crassus</name>
    <dbReference type="NCBI Taxonomy" id="5936"/>
    <lineage>
        <taxon>Eukaryota</taxon>
        <taxon>Sar</taxon>
        <taxon>Alveolata</taxon>
        <taxon>Ciliophora</taxon>
        <taxon>Intramacronucleata</taxon>
        <taxon>Spirotrichea</taxon>
        <taxon>Hypotrichia</taxon>
        <taxon>Euplotida</taxon>
        <taxon>Euplotidae</taxon>
        <taxon>Moneuplotes</taxon>
    </lineage>
</organism>
<sequence>MNIFDCERPVLPDVFPSRVLPVPKCIRFQPLSGYNEEMNSSQGVKQCAQQEEDIQHFLFAGMNEFKSQHLNSPKLDFSLNGSYKMRKISSENSQPTADKEDTEQIPKKEKKEVKGVKGVKEEIFRQKITELYTFLDTITDDKYNFIVKIKANYFKRNRKTKRRSGYRGVSRNGASWQVLMMVNKVKTYIGSYDTEEEGALVYDIISILFKQNKARTNLSYSKSKLLNLLSCYDQDSKHFVCPIPEVYLRELKLSIGQ</sequence>
<dbReference type="InterPro" id="IPR036955">
    <property type="entry name" value="AP2/ERF_dom_sf"/>
</dbReference>
<keyword evidence="2" id="KW-0805">Transcription regulation</keyword>